<organism evidence="2">
    <name type="scientific">Siphoviridae sp. ctl0E3</name>
    <dbReference type="NCBI Taxonomy" id="2827586"/>
    <lineage>
        <taxon>Viruses</taxon>
        <taxon>Duplodnaviria</taxon>
        <taxon>Heunggongvirae</taxon>
        <taxon>Uroviricota</taxon>
        <taxon>Caudoviricetes</taxon>
    </lineage>
</organism>
<keyword evidence="1" id="KW-0472">Membrane</keyword>
<keyword evidence="1" id="KW-0812">Transmembrane</keyword>
<keyword evidence="1" id="KW-1133">Transmembrane helix</keyword>
<dbReference type="EMBL" id="BK015885">
    <property type="protein sequence ID" value="DAD71689.1"/>
    <property type="molecule type" value="Genomic_DNA"/>
</dbReference>
<protein>
    <submittedName>
        <fullName evidence="2">Uncharacterized protein</fullName>
    </submittedName>
</protein>
<name>A0A8S5LNW0_9CAUD</name>
<proteinExistence type="predicted"/>
<accession>A0A8S5LNW0</accession>
<evidence type="ECO:0000313" key="2">
    <source>
        <dbReference type="EMBL" id="DAD71689.1"/>
    </source>
</evidence>
<reference evidence="2" key="1">
    <citation type="journal article" date="2021" name="Proc. Natl. Acad. Sci. U.S.A.">
        <title>A Catalog of Tens of Thousands of Viruses from Human Metagenomes Reveals Hidden Associations with Chronic Diseases.</title>
        <authorList>
            <person name="Tisza M.J."/>
            <person name="Buck C.B."/>
        </authorList>
    </citation>
    <scope>NUCLEOTIDE SEQUENCE</scope>
    <source>
        <strain evidence="2">Ctl0E3</strain>
    </source>
</reference>
<sequence>MLLAPAIFLFIAGNFLKFCILLSPYFLYLQCPNQQFLNCFKCS</sequence>
<evidence type="ECO:0000256" key="1">
    <source>
        <dbReference type="SAM" id="Phobius"/>
    </source>
</evidence>
<feature type="transmembrane region" description="Helical" evidence="1">
    <location>
        <begin position="6"/>
        <end position="28"/>
    </location>
</feature>